<feature type="transmembrane region" description="Helical" evidence="6">
    <location>
        <begin position="119"/>
        <end position="137"/>
    </location>
</feature>
<feature type="transmembrane region" description="Helical" evidence="6">
    <location>
        <begin position="143"/>
        <end position="161"/>
    </location>
</feature>
<dbReference type="PANTHER" id="PTHR13929:SF0">
    <property type="entry name" value="UBIA PRENYLTRANSFERASE DOMAIN-CONTAINING PROTEIN 1"/>
    <property type="match status" value="1"/>
</dbReference>
<keyword evidence="8" id="KW-1185">Reference proteome</keyword>
<comment type="subcellular location">
    <subcellularLocation>
        <location evidence="1">Membrane</location>
        <topology evidence="1">Multi-pass membrane protein</topology>
    </subcellularLocation>
</comment>
<protein>
    <recommendedName>
        <fullName evidence="9">1,4-dihydroxy-2-naphthoate octaprenyltransferase</fullName>
    </recommendedName>
</protein>
<keyword evidence="5 6" id="KW-0472">Membrane</keyword>
<organism evidence="7 8">
    <name type="scientific">Salinactinospora qingdaonensis</name>
    <dbReference type="NCBI Taxonomy" id="702744"/>
    <lineage>
        <taxon>Bacteria</taxon>
        <taxon>Bacillati</taxon>
        <taxon>Actinomycetota</taxon>
        <taxon>Actinomycetes</taxon>
        <taxon>Streptosporangiales</taxon>
        <taxon>Nocardiopsidaceae</taxon>
        <taxon>Salinactinospora</taxon>
    </lineage>
</organism>
<comment type="caution">
    <text evidence="7">The sequence shown here is derived from an EMBL/GenBank/DDBJ whole genome shotgun (WGS) entry which is preliminary data.</text>
</comment>
<accession>A0ABP7GHG5</accession>
<dbReference type="Proteomes" id="UP001500908">
    <property type="component" value="Unassembled WGS sequence"/>
</dbReference>
<proteinExistence type="predicted"/>
<keyword evidence="2" id="KW-0808">Transferase</keyword>
<evidence type="ECO:0000256" key="4">
    <source>
        <dbReference type="ARBA" id="ARBA00022989"/>
    </source>
</evidence>
<dbReference type="PANTHER" id="PTHR13929">
    <property type="entry name" value="1,4-DIHYDROXY-2-NAPHTHOATE OCTAPRENYLTRANSFERASE"/>
    <property type="match status" value="1"/>
</dbReference>
<evidence type="ECO:0000313" key="8">
    <source>
        <dbReference type="Proteomes" id="UP001500908"/>
    </source>
</evidence>
<evidence type="ECO:0008006" key="9">
    <source>
        <dbReference type="Google" id="ProtNLM"/>
    </source>
</evidence>
<keyword evidence="4 6" id="KW-1133">Transmembrane helix</keyword>
<feature type="transmembrane region" description="Helical" evidence="6">
    <location>
        <begin position="196"/>
        <end position="216"/>
    </location>
</feature>
<evidence type="ECO:0000256" key="5">
    <source>
        <dbReference type="ARBA" id="ARBA00023136"/>
    </source>
</evidence>
<evidence type="ECO:0000256" key="6">
    <source>
        <dbReference type="SAM" id="Phobius"/>
    </source>
</evidence>
<feature type="transmembrane region" description="Helical" evidence="6">
    <location>
        <begin position="58"/>
        <end position="77"/>
    </location>
</feature>
<feature type="transmembrane region" description="Helical" evidence="6">
    <location>
        <begin position="310"/>
        <end position="329"/>
    </location>
</feature>
<evidence type="ECO:0000313" key="7">
    <source>
        <dbReference type="EMBL" id="GAA3761128.1"/>
    </source>
</evidence>
<dbReference type="InterPro" id="IPR026046">
    <property type="entry name" value="UBIAD1"/>
</dbReference>
<evidence type="ECO:0000256" key="1">
    <source>
        <dbReference type="ARBA" id="ARBA00004141"/>
    </source>
</evidence>
<feature type="transmembrane region" description="Helical" evidence="6">
    <location>
        <begin position="271"/>
        <end position="290"/>
    </location>
</feature>
<dbReference type="RefSeq" id="WP_344975711.1">
    <property type="nucleotide sequence ID" value="NZ_BAABDD010000032.1"/>
</dbReference>
<dbReference type="InterPro" id="IPR000537">
    <property type="entry name" value="UbiA_prenyltransferase"/>
</dbReference>
<dbReference type="Pfam" id="PF01040">
    <property type="entry name" value="UbiA"/>
    <property type="match status" value="1"/>
</dbReference>
<evidence type="ECO:0000256" key="3">
    <source>
        <dbReference type="ARBA" id="ARBA00022692"/>
    </source>
</evidence>
<reference evidence="8" key="1">
    <citation type="journal article" date="2019" name="Int. J. Syst. Evol. Microbiol.">
        <title>The Global Catalogue of Microorganisms (GCM) 10K type strain sequencing project: providing services to taxonomists for standard genome sequencing and annotation.</title>
        <authorList>
            <consortium name="The Broad Institute Genomics Platform"/>
            <consortium name="The Broad Institute Genome Sequencing Center for Infectious Disease"/>
            <person name="Wu L."/>
            <person name="Ma J."/>
        </authorList>
    </citation>
    <scope>NUCLEOTIDE SEQUENCE [LARGE SCALE GENOMIC DNA]</scope>
    <source>
        <strain evidence="8">JCM 17137</strain>
    </source>
</reference>
<feature type="transmembrane region" description="Helical" evidence="6">
    <location>
        <begin position="173"/>
        <end position="190"/>
    </location>
</feature>
<name>A0ABP7GHG5_9ACTN</name>
<sequence>MTDELSPAPPAAPATSLRERVNAYARLAKLDIVDYYFGLAVVWSLLPAAAWFDPRTIAVLALFLVGEVLLVAAMTAFDDVTGYRDGSDAVNYGPNAPLRRLVRKPLLAGTLTQAQAVRFGWLSAAATIVVWGGAVALAPRQPLWAVAVMALCLFCSVQYSWGLRISYRGAQELFLIGLGVGLVTAPYGLLAGGLDGFVLAQAVIFGFGPLLFGVFSNTNDIEGDARVGRPTVAVLAARAGKNGRNAAFIAAVCAAETCVIWGAAAVGVAPLWFPLIMAPVTALRVGQLLIGFRSGDILRARNLGIRTHRVSVVLLIAANLTATLLPGAAA</sequence>
<feature type="transmembrane region" description="Helical" evidence="6">
    <location>
        <begin position="35"/>
        <end position="52"/>
    </location>
</feature>
<gene>
    <name evidence="7" type="ORF">GCM10022402_43650</name>
</gene>
<keyword evidence="3 6" id="KW-0812">Transmembrane</keyword>
<feature type="transmembrane region" description="Helical" evidence="6">
    <location>
        <begin position="246"/>
        <end position="265"/>
    </location>
</feature>
<evidence type="ECO:0000256" key="2">
    <source>
        <dbReference type="ARBA" id="ARBA00022679"/>
    </source>
</evidence>
<dbReference type="EMBL" id="BAABDD010000032">
    <property type="protein sequence ID" value="GAA3761128.1"/>
    <property type="molecule type" value="Genomic_DNA"/>
</dbReference>